<dbReference type="HOGENOM" id="CLU_060612_1_0_11"/>
<dbReference type="STRING" id="749414.SBI_01493"/>
<feature type="compositionally biased region" description="Basic residues" evidence="1">
    <location>
        <begin position="106"/>
        <end position="116"/>
    </location>
</feature>
<reference evidence="2 3" key="1">
    <citation type="journal article" date="2010" name="J. Bacteriol.">
        <title>Genome sequence of the milbemycin-producing bacterium Streptomyces bingchenggensis.</title>
        <authorList>
            <person name="Wang X.J."/>
            <person name="Yan Y.J."/>
            <person name="Zhang B."/>
            <person name="An J."/>
            <person name="Wang J.J."/>
            <person name="Tian J."/>
            <person name="Jiang L."/>
            <person name="Chen Y.H."/>
            <person name="Huang S.X."/>
            <person name="Yin M."/>
            <person name="Zhang J."/>
            <person name="Gao A.L."/>
            <person name="Liu C.X."/>
            <person name="Zhu Z.X."/>
            <person name="Xiang W.S."/>
        </authorList>
    </citation>
    <scope>NUCLEOTIDE SEQUENCE [LARGE SCALE GENOMIC DNA]</scope>
    <source>
        <strain evidence="2 3">BCW-1</strain>
    </source>
</reference>
<dbReference type="EC" id="4.1.1.8" evidence="2"/>
<sequence>MAAASTPQTTQGAATSAGLNDSCRLVIGTPKLNGVEAAHGSAGIPVTGPARLVRAPGIGFIGFRSQRRSACRGGCRVLQRARRARQRHNASLPGGADLRIQRAAHRRSAARRRRNRPAGSGPASVKAAYRVKEAEDIGRSASRVIRAAVPGRPGGVYVDVPAAVPGEAVGEKSALLRKDRP</sequence>
<accession>D7CDU9</accession>
<dbReference type="AlphaFoldDB" id="D7CDU9"/>
<keyword evidence="3" id="KW-1185">Reference proteome</keyword>
<proteinExistence type="predicted"/>
<dbReference type="GO" id="GO:0008949">
    <property type="term" value="F:oxalyl-CoA decarboxylase activity"/>
    <property type="evidence" value="ECO:0007669"/>
    <property type="project" value="UniProtKB-EC"/>
</dbReference>
<gene>
    <name evidence="2" type="ordered locus">SBI_01493</name>
</gene>
<evidence type="ECO:0000313" key="2">
    <source>
        <dbReference type="EMBL" id="ADI04614.1"/>
    </source>
</evidence>
<dbReference type="RefSeq" id="WP_014174093.1">
    <property type="nucleotide sequence ID" value="NC_016582.1"/>
</dbReference>
<dbReference type="KEGG" id="sbh:SBI_01493"/>
<name>D7CDU9_STRBB</name>
<dbReference type="SUPFAM" id="SSF52518">
    <property type="entry name" value="Thiamin diphosphate-binding fold (THDP-binding)"/>
    <property type="match status" value="1"/>
</dbReference>
<organism evidence="2 3">
    <name type="scientific">Streptomyces bingchenggensis (strain BCW-1)</name>
    <dbReference type="NCBI Taxonomy" id="749414"/>
    <lineage>
        <taxon>Bacteria</taxon>
        <taxon>Bacillati</taxon>
        <taxon>Actinomycetota</taxon>
        <taxon>Actinomycetes</taxon>
        <taxon>Kitasatosporales</taxon>
        <taxon>Streptomycetaceae</taxon>
        <taxon>Streptomyces</taxon>
    </lineage>
</organism>
<dbReference type="PATRIC" id="fig|749414.3.peg.1531"/>
<keyword evidence="2" id="KW-0456">Lyase</keyword>
<evidence type="ECO:0000256" key="1">
    <source>
        <dbReference type="SAM" id="MobiDB-lite"/>
    </source>
</evidence>
<dbReference type="eggNOG" id="COG0028">
    <property type="taxonomic scope" value="Bacteria"/>
</dbReference>
<feature type="region of interest" description="Disordered" evidence="1">
    <location>
        <begin position="106"/>
        <end position="126"/>
    </location>
</feature>
<dbReference type="Gene3D" id="3.40.50.970">
    <property type="match status" value="1"/>
</dbReference>
<protein>
    <submittedName>
        <fullName evidence="2">Putative oxalyl-CoA decarboxylase</fullName>
        <ecNumber evidence="2">4.1.1.8</ecNumber>
    </submittedName>
</protein>
<evidence type="ECO:0000313" key="3">
    <source>
        <dbReference type="Proteomes" id="UP000000377"/>
    </source>
</evidence>
<dbReference type="GO" id="GO:0000287">
    <property type="term" value="F:magnesium ion binding"/>
    <property type="evidence" value="ECO:0007669"/>
    <property type="project" value="UniProtKB-ARBA"/>
</dbReference>
<dbReference type="InterPro" id="IPR029061">
    <property type="entry name" value="THDP-binding"/>
</dbReference>
<dbReference type="Proteomes" id="UP000000377">
    <property type="component" value="Chromosome"/>
</dbReference>
<dbReference type="EMBL" id="CP002047">
    <property type="protein sequence ID" value="ADI04614.1"/>
    <property type="molecule type" value="Genomic_DNA"/>
</dbReference>